<evidence type="ECO:0000313" key="1">
    <source>
        <dbReference type="EMBL" id="GAA4971369.1"/>
    </source>
</evidence>
<organism evidence="1 2">
    <name type="scientific">Streptomyces hyderabadensis</name>
    <dbReference type="NCBI Taxonomy" id="598549"/>
    <lineage>
        <taxon>Bacteria</taxon>
        <taxon>Bacillati</taxon>
        <taxon>Actinomycetota</taxon>
        <taxon>Actinomycetes</taxon>
        <taxon>Kitasatosporales</taxon>
        <taxon>Streptomycetaceae</taxon>
        <taxon>Streptomyces</taxon>
    </lineage>
</organism>
<proteinExistence type="predicted"/>
<gene>
    <name evidence="1" type="ORF">GCM10023257_04390</name>
</gene>
<dbReference type="Proteomes" id="UP001500610">
    <property type="component" value="Unassembled WGS sequence"/>
</dbReference>
<evidence type="ECO:0000313" key="2">
    <source>
        <dbReference type="Proteomes" id="UP001500610"/>
    </source>
</evidence>
<protein>
    <submittedName>
        <fullName evidence="1">Uncharacterized protein</fullName>
    </submittedName>
</protein>
<accession>A0ABP9HI53</accession>
<keyword evidence="2" id="KW-1185">Reference proteome</keyword>
<dbReference type="EMBL" id="BAABIV010000002">
    <property type="protein sequence ID" value="GAA4971369.1"/>
    <property type="molecule type" value="Genomic_DNA"/>
</dbReference>
<name>A0ABP9HI53_9ACTN</name>
<sequence length="58" mass="6307">MTDDRALGPDAAQQATQGIHAAIVDDHACFPEFLPWIIHSGMAVLDSSQRTETSRETP</sequence>
<reference evidence="2" key="1">
    <citation type="journal article" date="2019" name="Int. J. Syst. Evol. Microbiol.">
        <title>The Global Catalogue of Microorganisms (GCM) 10K type strain sequencing project: providing services to taxonomists for standard genome sequencing and annotation.</title>
        <authorList>
            <consortium name="The Broad Institute Genomics Platform"/>
            <consortium name="The Broad Institute Genome Sequencing Center for Infectious Disease"/>
            <person name="Wu L."/>
            <person name="Ma J."/>
        </authorList>
    </citation>
    <scope>NUCLEOTIDE SEQUENCE [LARGE SCALE GENOMIC DNA]</scope>
    <source>
        <strain evidence="2">JCM 17657</strain>
    </source>
</reference>
<comment type="caution">
    <text evidence="1">The sequence shown here is derived from an EMBL/GenBank/DDBJ whole genome shotgun (WGS) entry which is preliminary data.</text>
</comment>